<dbReference type="EMBL" id="QGGY01000022">
    <property type="protein sequence ID" value="PWJ72095.1"/>
    <property type="molecule type" value="Genomic_DNA"/>
</dbReference>
<evidence type="ECO:0000256" key="3">
    <source>
        <dbReference type="SAM" id="Coils"/>
    </source>
</evidence>
<dbReference type="PROSITE" id="PS50893">
    <property type="entry name" value="ABC_TRANSPORTER_2"/>
    <property type="match status" value="2"/>
</dbReference>
<dbReference type="Proteomes" id="UP000245412">
    <property type="component" value="Unassembled WGS sequence"/>
</dbReference>
<feature type="domain" description="ABC transporter" evidence="4">
    <location>
        <begin position="324"/>
        <end position="535"/>
    </location>
</feature>
<dbReference type="Pfam" id="PF00005">
    <property type="entry name" value="ABC_tran"/>
    <property type="match status" value="2"/>
</dbReference>
<evidence type="ECO:0000256" key="2">
    <source>
        <dbReference type="ARBA" id="ARBA00022840"/>
    </source>
</evidence>
<keyword evidence="3" id="KW-0175">Coiled coil</keyword>
<keyword evidence="6" id="KW-1185">Reference proteome</keyword>
<dbReference type="GO" id="GO:0016887">
    <property type="term" value="F:ATP hydrolysis activity"/>
    <property type="evidence" value="ECO:0007669"/>
    <property type="project" value="InterPro"/>
</dbReference>
<dbReference type="SUPFAM" id="SSF52540">
    <property type="entry name" value="P-loop containing nucleoside triphosphate hydrolases"/>
    <property type="match status" value="2"/>
</dbReference>
<dbReference type="InterPro" id="IPR051309">
    <property type="entry name" value="ABCF_ATPase"/>
</dbReference>
<dbReference type="InterPro" id="IPR017871">
    <property type="entry name" value="ABC_transporter-like_CS"/>
</dbReference>
<dbReference type="GO" id="GO:0005524">
    <property type="term" value="F:ATP binding"/>
    <property type="evidence" value="ECO:0007669"/>
    <property type="project" value="UniProtKB-KW"/>
</dbReference>
<dbReference type="PANTHER" id="PTHR42855:SF2">
    <property type="entry name" value="DRUG RESISTANCE ABC TRANSPORTER,ATP-BINDING PROTEIN"/>
    <property type="match status" value="1"/>
</dbReference>
<dbReference type="PROSITE" id="PS00211">
    <property type="entry name" value="ABC_TRANSPORTER_1"/>
    <property type="match status" value="1"/>
</dbReference>
<keyword evidence="1" id="KW-0547">Nucleotide-binding</keyword>
<dbReference type="InterPro" id="IPR003593">
    <property type="entry name" value="AAA+_ATPase"/>
</dbReference>
<dbReference type="CDD" id="cd03221">
    <property type="entry name" value="ABCF_EF-3"/>
    <property type="match status" value="2"/>
</dbReference>
<keyword evidence="2 5" id="KW-0067">ATP-binding</keyword>
<dbReference type="InterPro" id="IPR003439">
    <property type="entry name" value="ABC_transporter-like_ATP-bd"/>
</dbReference>
<dbReference type="FunFam" id="3.40.50.300:FF:000011">
    <property type="entry name" value="Putative ABC transporter ATP-binding component"/>
    <property type="match status" value="1"/>
</dbReference>
<dbReference type="InterPro" id="IPR032781">
    <property type="entry name" value="ABC_tran_Xtn"/>
</dbReference>
<feature type="domain" description="ABC transporter" evidence="4">
    <location>
        <begin position="3"/>
        <end position="261"/>
    </location>
</feature>
<reference evidence="5 6" key="1">
    <citation type="submission" date="2018-05" db="EMBL/GenBank/DDBJ databases">
        <authorList>
            <person name="Goeker M."/>
            <person name="Huntemann M."/>
            <person name="Clum A."/>
            <person name="Pillay M."/>
            <person name="Palaniappan K."/>
            <person name="Varghese N."/>
            <person name="Mikhailova N."/>
            <person name="Stamatis D."/>
            <person name="Reddy T."/>
            <person name="Daum C."/>
            <person name="Shapiro N."/>
            <person name="Ivanova N."/>
            <person name="Kyrpides N."/>
            <person name="Woyke T."/>
        </authorList>
    </citation>
    <scope>NUCLEOTIDE SEQUENCE [LARGE SCALE GENOMIC DNA]</scope>
    <source>
        <strain evidence="5 6">DSM 26524</strain>
    </source>
</reference>
<evidence type="ECO:0000256" key="1">
    <source>
        <dbReference type="ARBA" id="ARBA00022741"/>
    </source>
</evidence>
<dbReference type="Gene3D" id="3.40.50.300">
    <property type="entry name" value="P-loop containing nucleotide triphosphate hydrolases"/>
    <property type="match status" value="2"/>
</dbReference>
<evidence type="ECO:0000313" key="5">
    <source>
        <dbReference type="EMBL" id="PWJ72095.1"/>
    </source>
</evidence>
<protein>
    <submittedName>
        <fullName evidence="5">ATP-binding cassette subfamily F protein 3</fullName>
    </submittedName>
</protein>
<organism evidence="5 6">
    <name type="scientific">Murimonas intestini</name>
    <dbReference type="NCBI Taxonomy" id="1337051"/>
    <lineage>
        <taxon>Bacteria</taxon>
        <taxon>Bacillati</taxon>
        <taxon>Bacillota</taxon>
        <taxon>Clostridia</taxon>
        <taxon>Lachnospirales</taxon>
        <taxon>Lachnospiraceae</taxon>
        <taxon>Murimonas</taxon>
    </lineage>
</organism>
<accession>A0AB73SXP1</accession>
<proteinExistence type="predicted"/>
<sequence>MLYRINNGIIRYAADTIIENINIEIKDNEKIAVIGRNGSGKTSLLRLIAEEIELSKRDSDEHIYIEQHGKIRIGYLSQIPEEDLDITLEEEINKVYEPVLQMMDRMEELLDLMVIDHSDKIISEYADIQERFFGLGGYDYAKDMDIVLGKLGFGKSDYKKYLNEFSGGELTKISLTKVMLEHPDIMLLDEPTNHLDVNMIEWLENFINHYEKAVVIVSHDRMFLDRTVKKIYEIEHKTVTKYSGNYTDYVSQKLIERNLQAKKYEEQQREIARLKETAERFKNIPTKSAMARAKLKYIERMEKVEKPKMPDLRTFHMSLEPAVKPAREIFRSSRLRIGYDNPMYELTVLIKRGEKVGIIGGNGTGKTTLLKTITGEMEPLSGSFTWGENVQIGYFAQQTVNQASDKTVLDEFWDEFPLLGQNEVRKYLGAFMFTQESVYKKTGDLSGGERARLELAKIFKKGPNVLILDEPTNHMDLQGKEALENIIIQYTGTVLFVSHDRYFVQKAADRLLVVNENGIDDYPGTYSSYIKDKNKA</sequence>
<dbReference type="SMART" id="SM00382">
    <property type="entry name" value="AAA"/>
    <property type="match status" value="2"/>
</dbReference>
<dbReference type="AlphaFoldDB" id="A0AB73SXP1"/>
<evidence type="ECO:0000259" key="4">
    <source>
        <dbReference type="PROSITE" id="PS50893"/>
    </source>
</evidence>
<comment type="caution">
    <text evidence="5">The sequence shown here is derived from an EMBL/GenBank/DDBJ whole genome shotgun (WGS) entry which is preliminary data.</text>
</comment>
<dbReference type="RefSeq" id="WP_109748724.1">
    <property type="nucleotide sequence ID" value="NZ_JANKBI010000029.1"/>
</dbReference>
<gene>
    <name evidence="5" type="ORF">C7383_1229</name>
</gene>
<feature type="coiled-coil region" evidence="3">
    <location>
        <begin position="257"/>
        <end position="284"/>
    </location>
</feature>
<name>A0AB73SXP1_9FIRM</name>
<dbReference type="PANTHER" id="PTHR42855">
    <property type="entry name" value="ABC TRANSPORTER ATP-BINDING SUBUNIT"/>
    <property type="match status" value="1"/>
</dbReference>
<dbReference type="InterPro" id="IPR027417">
    <property type="entry name" value="P-loop_NTPase"/>
</dbReference>
<evidence type="ECO:0000313" key="6">
    <source>
        <dbReference type="Proteomes" id="UP000245412"/>
    </source>
</evidence>
<dbReference type="Pfam" id="PF12848">
    <property type="entry name" value="ABC_tran_Xtn"/>
    <property type="match status" value="1"/>
</dbReference>